<evidence type="ECO:0000256" key="3">
    <source>
        <dbReference type="ARBA" id="ARBA00009850"/>
    </source>
</evidence>
<keyword evidence="6 7" id="KW-0378">Hydrolase</keyword>
<dbReference type="AlphaFoldDB" id="A0A9W6IXB6"/>
<comment type="caution">
    <text evidence="9">The sequence shown here is derived from an EMBL/GenBank/DDBJ whole genome shotgun (WGS) entry which is preliminary data.</text>
</comment>
<dbReference type="EMBL" id="BSFI01000002">
    <property type="protein sequence ID" value="GLK66767.1"/>
    <property type="molecule type" value="Genomic_DNA"/>
</dbReference>
<comment type="similarity">
    <text evidence="3 7">Belongs to the transthyretin family. 5-hydroxyisourate hydrolase subfamily.</text>
</comment>
<dbReference type="GO" id="GO:0006144">
    <property type="term" value="P:purine nucleobase metabolic process"/>
    <property type="evidence" value="ECO:0007669"/>
    <property type="project" value="UniProtKB-KW"/>
</dbReference>
<accession>A0A9W6IXB6</accession>
<dbReference type="InterPro" id="IPR036817">
    <property type="entry name" value="Transthyretin/HIU_hydrolase_sf"/>
</dbReference>
<dbReference type="PANTHER" id="PTHR10395">
    <property type="entry name" value="URICASE AND TRANSTHYRETIN-RELATED"/>
    <property type="match status" value="1"/>
</dbReference>
<dbReference type="InterPro" id="IPR023418">
    <property type="entry name" value="Thyroxine_BS"/>
</dbReference>
<sequence>MGRLTTHILDTERGRPANGVAIDLLSVAQGGAVRLASAVTNEDGRTPAPLLEGEAFAAGLYELHFHVGPYLARTGRGSGGFLDTVVVRFGVASGGEDHHVPLLLQANGYSIYRGS</sequence>
<dbReference type="InterPro" id="IPR023416">
    <property type="entry name" value="Transthyretin/HIU_hydrolase_d"/>
</dbReference>
<feature type="domain" description="Transthyretin/hydroxyisourate hydrolase" evidence="8">
    <location>
        <begin position="4"/>
        <end position="114"/>
    </location>
</feature>
<evidence type="ECO:0000256" key="2">
    <source>
        <dbReference type="ARBA" id="ARBA00002704"/>
    </source>
</evidence>
<dbReference type="SUPFAM" id="SSF49472">
    <property type="entry name" value="Transthyretin (synonym: prealbumin)"/>
    <property type="match status" value="1"/>
</dbReference>
<dbReference type="RefSeq" id="WP_271167027.1">
    <property type="nucleotide sequence ID" value="NZ_BSFI01000002.1"/>
</dbReference>
<dbReference type="PROSITE" id="PS00768">
    <property type="entry name" value="TRANSTHYRETIN_1"/>
    <property type="match status" value="1"/>
</dbReference>
<evidence type="ECO:0000256" key="4">
    <source>
        <dbReference type="ARBA" id="ARBA00011881"/>
    </source>
</evidence>
<comment type="subunit">
    <text evidence="4 7">Homotetramer.</text>
</comment>
<evidence type="ECO:0000256" key="1">
    <source>
        <dbReference type="ARBA" id="ARBA00001043"/>
    </source>
</evidence>
<dbReference type="GO" id="GO:0033971">
    <property type="term" value="F:hydroxyisourate hydrolase activity"/>
    <property type="evidence" value="ECO:0007669"/>
    <property type="project" value="UniProtKB-EC"/>
</dbReference>
<dbReference type="Proteomes" id="UP001143372">
    <property type="component" value="Unassembled WGS sequence"/>
</dbReference>
<evidence type="ECO:0000259" key="8">
    <source>
        <dbReference type="Pfam" id="PF00576"/>
    </source>
</evidence>
<proteinExistence type="inferred from homology"/>
<evidence type="ECO:0000313" key="9">
    <source>
        <dbReference type="EMBL" id="GLK66767.1"/>
    </source>
</evidence>
<dbReference type="InterPro" id="IPR014306">
    <property type="entry name" value="Hydroxyisourate_hydrolase"/>
</dbReference>
<name>A0A9W6IXB6_9HYPH</name>
<dbReference type="PANTHER" id="PTHR10395:SF7">
    <property type="entry name" value="5-HYDROXYISOURATE HYDROLASE"/>
    <property type="match status" value="1"/>
</dbReference>
<comment type="catalytic activity">
    <reaction evidence="1 7">
        <text>5-hydroxyisourate + H2O = 5-hydroxy-2-oxo-4-ureido-2,5-dihydro-1H-imidazole-5-carboxylate + H(+)</text>
        <dbReference type="Rhea" id="RHEA:23736"/>
        <dbReference type="ChEBI" id="CHEBI:15377"/>
        <dbReference type="ChEBI" id="CHEBI:15378"/>
        <dbReference type="ChEBI" id="CHEBI:18072"/>
        <dbReference type="ChEBI" id="CHEBI:58639"/>
        <dbReference type="EC" id="3.5.2.17"/>
    </reaction>
</comment>
<gene>
    <name evidence="9" type="ORF">GCM10008179_04050</name>
</gene>
<dbReference type="NCBIfam" id="TIGR02962">
    <property type="entry name" value="hdxy_isourate"/>
    <property type="match status" value="1"/>
</dbReference>
<reference evidence="9" key="1">
    <citation type="journal article" date="2014" name="Int. J. Syst. Evol. Microbiol.">
        <title>Complete genome sequence of Corynebacterium casei LMG S-19264T (=DSM 44701T), isolated from a smear-ripened cheese.</title>
        <authorList>
            <consortium name="US DOE Joint Genome Institute (JGI-PGF)"/>
            <person name="Walter F."/>
            <person name="Albersmeier A."/>
            <person name="Kalinowski J."/>
            <person name="Ruckert C."/>
        </authorList>
    </citation>
    <scope>NUCLEOTIDE SEQUENCE</scope>
    <source>
        <strain evidence="9">VKM B-2347</strain>
    </source>
</reference>
<keyword evidence="10" id="KW-1185">Reference proteome</keyword>
<evidence type="ECO:0000313" key="10">
    <source>
        <dbReference type="Proteomes" id="UP001143372"/>
    </source>
</evidence>
<comment type="function">
    <text evidence="2">Catalyzes the hydrolysis of 5-hydroxyisourate (HIU) to 2-oxo-4-hydroxy-4-carboxy-5-ureidoimidazoline (OHCU).</text>
</comment>
<dbReference type="Gene3D" id="2.60.40.180">
    <property type="entry name" value="Transthyretin/hydroxyisourate hydrolase domain"/>
    <property type="match status" value="1"/>
</dbReference>
<evidence type="ECO:0000256" key="7">
    <source>
        <dbReference type="RuleBase" id="RU361270"/>
    </source>
</evidence>
<organism evidence="9 10">
    <name type="scientific">Hansschlegelia plantiphila</name>
    <dbReference type="NCBI Taxonomy" id="374655"/>
    <lineage>
        <taxon>Bacteria</taxon>
        <taxon>Pseudomonadati</taxon>
        <taxon>Pseudomonadota</taxon>
        <taxon>Alphaproteobacteria</taxon>
        <taxon>Hyphomicrobiales</taxon>
        <taxon>Methylopilaceae</taxon>
        <taxon>Hansschlegelia</taxon>
    </lineage>
</organism>
<evidence type="ECO:0000256" key="5">
    <source>
        <dbReference type="ARBA" id="ARBA00022631"/>
    </source>
</evidence>
<dbReference type="EC" id="3.5.2.17" evidence="7"/>
<dbReference type="CDD" id="cd05822">
    <property type="entry name" value="TLP_HIUase"/>
    <property type="match status" value="1"/>
</dbReference>
<reference evidence="9" key="2">
    <citation type="submission" date="2023-01" db="EMBL/GenBank/DDBJ databases">
        <authorList>
            <person name="Sun Q."/>
            <person name="Evtushenko L."/>
        </authorList>
    </citation>
    <scope>NUCLEOTIDE SEQUENCE</scope>
    <source>
        <strain evidence="9">VKM B-2347</strain>
    </source>
</reference>
<protein>
    <recommendedName>
        <fullName evidence="7">5-hydroxyisourate hydrolase</fullName>
        <shortName evidence="7">HIU hydrolase</shortName>
        <shortName evidence="7">HIUHase</shortName>
        <ecNumber evidence="7">3.5.2.17</ecNumber>
    </recommendedName>
</protein>
<evidence type="ECO:0000256" key="6">
    <source>
        <dbReference type="ARBA" id="ARBA00022801"/>
    </source>
</evidence>
<keyword evidence="5 7" id="KW-0659">Purine metabolism</keyword>
<dbReference type="Pfam" id="PF00576">
    <property type="entry name" value="Transthyretin"/>
    <property type="match status" value="1"/>
</dbReference>